<dbReference type="EMBL" id="JAHHHD010000061">
    <property type="protein sequence ID" value="MBW4662180.1"/>
    <property type="molecule type" value="Genomic_DNA"/>
</dbReference>
<sequence length="397" mass="45318">MYPKGNQGKGSKGSVQFKSTKGRLQIVFSYLVEEDSEIRRKRFYISTGYEDTPLNRQLVGDTVRTIQRDIDYGEVDLSLRKYKPAASLTTDSSIPPISPNASTQSQLTLSELWEKYSQFKRHQVSPSTYYKDFTKHKNHISRLPSDKLEDAGLIRDYLLENLTLDAARRCLTQVKACCKWAVDEKLIEVNPFLAMTIKKPKGSDEDNDINPFSKAERDLIIETFLKNKYYKHYTNYVKFLFSTGARPSEVAALQWKHVDGTVVKFRQSIVVSEDGLVLKQGLKTQKKRDFPINSHVRAILDDLKPEIRDPEAFLFSSPKGGFLDQHNFSTRAWKSVLGACNVPHRKSYQCRHTFISLCAEENISSILIGRWVGTSAEMIDKHYGATNFPNSKPPDLT</sequence>
<dbReference type="InterPro" id="IPR011010">
    <property type="entry name" value="DNA_brk_join_enz"/>
</dbReference>
<dbReference type="GO" id="GO:0003677">
    <property type="term" value="F:DNA binding"/>
    <property type="evidence" value="ECO:0007669"/>
    <property type="project" value="UniProtKB-KW"/>
</dbReference>
<evidence type="ECO:0000256" key="2">
    <source>
        <dbReference type="ARBA" id="ARBA00022908"/>
    </source>
</evidence>
<dbReference type="InterPro" id="IPR050808">
    <property type="entry name" value="Phage_Integrase"/>
</dbReference>
<name>A0A951UQA6_9CYAN</name>
<dbReference type="Gene3D" id="1.10.443.10">
    <property type="entry name" value="Intergrase catalytic core"/>
    <property type="match status" value="1"/>
</dbReference>
<dbReference type="Gene3D" id="1.10.150.130">
    <property type="match status" value="1"/>
</dbReference>
<feature type="domain" description="Tyr recombinase" evidence="5">
    <location>
        <begin position="198"/>
        <end position="396"/>
    </location>
</feature>
<dbReference type="PANTHER" id="PTHR30629">
    <property type="entry name" value="PROPHAGE INTEGRASE"/>
    <property type="match status" value="1"/>
</dbReference>
<accession>A0A951UQA6</accession>
<organism evidence="6 7">
    <name type="scientific">Drouetiella hepatica Uher 2000/2452</name>
    <dbReference type="NCBI Taxonomy" id="904376"/>
    <lineage>
        <taxon>Bacteria</taxon>
        <taxon>Bacillati</taxon>
        <taxon>Cyanobacteriota</taxon>
        <taxon>Cyanophyceae</taxon>
        <taxon>Oculatellales</taxon>
        <taxon>Oculatellaceae</taxon>
        <taxon>Drouetiella</taxon>
    </lineage>
</organism>
<protein>
    <submittedName>
        <fullName evidence="6">Site-specific integrase</fullName>
    </submittedName>
</protein>
<reference evidence="6" key="2">
    <citation type="journal article" date="2022" name="Microbiol. Resour. Announc.">
        <title>Metagenome Sequencing to Explore Phylogenomics of Terrestrial Cyanobacteria.</title>
        <authorList>
            <person name="Ward R.D."/>
            <person name="Stajich J.E."/>
            <person name="Johansen J.R."/>
            <person name="Huntemann M."/>
            <person name="Clum A."/>
            <person name="Foster B."/>
            <person name="Foster B."/>
            <person name="Roux S."/>
            <person name="Palaniappan K."/>
            <person name="Varghese N."/>
            <person name="Mukherjee S."/>
            <person name="Reddy T.B.K."/>
            <person name="Daum C."/>
            <person name="Copeland A."/>
            <person name="Chen I.A."/>
            <person name="Ivanova N.N."/>
            <person name="Kyrpides N.C."/>
            <person name="Shapiro N."/>
            <person name="Eloe-Fadrosh E.A."/>
            <person name="Pietrasiak N."/>
        </authorList>
    </citation>
    <scope>NUCLEOTIDE SEQUENCE</scope>
    <source>
        <strain evidence="6">UHER 2000/2452</strain>
    </source>
</reference>
<gene>
    <name evidence="6" type="ORF">KME15_26300</name>
</gene>
<dbReference type="Proteomes" id="UP000757435">
    <property type="component" value="Unassembled WGS sequence"/>
</dbReference>
<evidence type="ECO:0000256" key="3">
    <source>
        <dbReference type="ARBA" id="ARBA00023125"/>
    </source>
</evidence>
<reference evidence="6" key="1">
    <citation type="submission" date="2021-05" db="EMBL/GenBank/DDBJ databases">
        <authorList>
            <person name="Pietrasiak N."/>
            <person name="Ward R."/>
            <person name="Stajich J.E."/>
            <person name="Kurbessoian T."/>
        </authorList>
    </citation>
    <scope>NUCLEOTIDE SEQUENCE</scope>
    <source>
        <strain evidence="6">UHER 2000/2452</strain>
    </source>
</reference>
<dbReference type="CDD" id="cd01189">
    <property type="entry name" value="INT_ICEBs1_C_like"/>
    <property type="match status" value="1"/>
</dbReference>
<keyword evidence="4" id="KW-0233">DNA recombination</keyword>
<evidence type="ECO:0000313" key="7">
    <source>
        <dbReference type="Proteomes" id="UP000757435"/>
    </source>
</evidence>
<dbReference type="GO" id="GO:0006310">
    <property type="term" value="P:DNA recombination"/>
    <property type="evidence" value="ECO:0007669"/>
    <property type="project" value="UniProtKB-KW"/>
</dbReference>
<proteinExistence type="inferred from homology"/>
<dbReference type="AlphaFoldDB" id="A0A951UQA6"/>
<evidence type="ECO:0000256" key="1">
    <source>
        <dbReference type="ARBA" id="ARBA00008857"/>
    </source>
</evidence>
<evidence type="ECO:0000313" key="6">
    <source>
        <dbReference type="EMBL" id="MBW4662180.1"/>
    </source>
</evidence>
<keyword evidence="2" id="KW-0229">DNA integration</keyword>
<dbReference type="Pfam" id="PF00589">
    <property type="entry name" value="Phage_integrase"/>
    <property type="match status" value="1"/>
</dbReference>
<dbReference type="GO" id="GO:0015074">
    <property type="term" value="P:DNA integration"/>
    <property type="evidence" value="ECO:0007669"/>
    <property type="project" value="UniProtKB-KW"/>
</dbReference>
<dbReference type="SUPFAM" id="SSF56349">
    <property type="entry name" value="DNA breaking-rejoining enzymes"/>
    <property type="match status" value="1"/>
</dbReference>
<dbReference type="InterPro" id="IPR002104">
    <property type="entry name" value="Integrase_catalytic"/>
</dbReference>
<keyword evidence="3" id="KW-0238">DNA-binding</keyword>
<dbReference type="PROSITE" id="PS51898">
    <property type="entry name" value="TYR_RECOMBINASE"/>
    <property type="match status" value="1"/>
</dbReference>
<comment type="caution">
    <text evidence="6">The sequence shown here is derived from an EMBL/GenBank/DDBJ whole genome shotgun (WGS) entry which is preliminary data.</text>
</comment>
<evidence type="ECO:0000259" key="5">
    <source>
        <dbReference type="PROSITE" id="PS51898"/>
    </source>
</evidence>
<dbReference type="InterPro" id="IPR013762">
    <property type="entry name" value="Integrase-like_cat_sf"/>
</dbReference>
<evidence type="ECO:0000256" key="4">
    <source>
        <dbReference type="ARBA" id="ARBA00023172"/>
    </source>
</evidence>
<comment type="similarity">
    <text evidence="1">Belongs to the 'phage' integrase family.</text>
</comment>
<dbReference type="PANTHER" id="PTHR30629:SF2">
    <property type="entry name" value="PROPHAGE INTEGRASE INTS-RELATED"/>
    <property type="match status" value="1"/>
</dbReference>
<dbReference type="InterPro" id="IPR010998">
    <property type="entry name" value="Integrase_recombinase_N"/>
</dbReference>